<dbReference type="AlphaFoldDB" id="A0A6H2A0H5"/>
<accession>A0A6H2A0H5</accession>
<reference evidence="1" key="1">
    <citation type="submission" date="2020-03" db="EMBL/GenBank/DDBJ databases">
        <title>The deep terrestrial virosphere.</title>
        <authorList>
            <person name="Holmfeldt K."/>
            <person name="Nilsson E."/>
            <person name="Simone D."/>
            <person name="Lopez-Fernandez M."/>
            <person name="Wu X."/>
            <person name="de Brujin I."/>
            <person name="Lundin D."/>
            <person name="Andersson A."/>
            <person name="Bertilsson S."/>
            <person name="Dopson M."/>
        </authorList>
    </citation>
    <scope>NUCLEOTIDE SEQUENCE</scope>
    <source>
        <strain evidence="1">TM448A03332</strain>
    </source>
</reference>
<dbReference type="EMBL" id="MT144405">
    <property type="protein sequence ID" value="QJA53239.1"/>
    <property type="molecule type" value="Genomic_DNA"/>
</dbReference>
<name>A0A6H2A0H5_9ZZZZ</name>
<evidence type="ECO:0000313" key="1">
    <source>
        <dbReference type="EMBL" id="QJA53239.1"/>
    </source>
</evidence>
<protein>
    <submittedName>
        <fullName evidence="1">Uncharacterized protein</fullName>
    </submittedName>
</protein>
<sequence>MNDSPIGRLAGYRLRNAVGRHHETRDVEKVPTIPGATAVLVPDPPPSAALLYPDWGMGGPVYAAYFSEQVRHDWSISLRAS</sequence>
<proteinExistence type="predicted"/>
<organism evidence="1">
    <name type="scientific">viral metagenome</name>
    <dbReference type="NCBI Taxonomy" id="1070528"/>
    <lineage>
        <taxon>unclassified sequences</taxon>
        <taxon>metagenomes</taxon>
        <taxon>organismal metagenomes</taxon>
    </lineage>
</organism>
<gene>
    <name evidence="1" type="ORF">TM448A03332_0008</name>
</gene>